<feature type="domain" description="Rad50/SbcC-type AAA" evidence="3">
    <location>
        <begin position="5"/>
        <end position="244"/>
    </location>
</feature>
<dbReference type="GO" id="GO:0016887">
    <property type="term" value="F:ATP hydrolysis activity"/>
    <property type="evidence" value="ECO:0007669"/>
    <property type="project" value="InterPro"/>
</dbReference>
<evidence type="ECO:0000313" key="4">
    <source>
        <dbReference type="EMBL" id="QNU67012.1"/>
    </source>
</evidence>
<dbReference type="OrthoDB" id="9764467at2"/>
<keyword evidence="2" id="KW-1133">Transmembrane helix</keyword>
<accession>A0A4U7JI64</accession>
<sequence>MKIKKLHVRGFGKIEDFDMTLCDGLNVIYGPNESGKSTLMAFIKAIVYGLKGGRTGRDGTIPEIKRYKPWSNSAYGGYINFELDNGKSFRIDRDFDNGAVKLYDHSFNEITNDYTNSKDGSGIAENLFGVNENIFERTVYIKQFGTRLDNSASKDLIDRISNLRESGTEDISFKKADAALKDALKKQVGTDRSSVRPLDVISRRLEDLQKIKLRIQERDDRLKATISNKEKLTLEINKLSEKVKLFSKLLELSEAKERMKLQKERSEEISFLNERISYYQRELNTLDRDKCKLEESIAENSNKICTLNEQLRDNNKAETSTEIAKAVKKHKSIKIALSTCTIVSIIAVLVVICLSFAFCLLEKLYISIPAILTFIFSICWALNNRNLKKTKEKQSMYSEKLKELKNQYDNMVRIDNILKQQLESLNTRISTEREQYESLNKRLRTHSLSFKQLDISELECEIDRLSEGILFLNLEVNEYLSGAEKELYYNVIENSSSNESTKIAELKEFLSAQLQKKLIEKAKLEASIIKTEDHEKEFIESEILLLTKQKESLEQRGEALKLAIKTLGEASDEIQKKYIPVMNKVFNNIFSKLTNNKYSDVRAGENLSIMLSDPKNEIIVPSTILSSGTLDQIYLALRIAISETVLKINESLPLIMDEPFSQYDDERIDNAIKCIYDISEKQQVIFFTCKLREVEQIKSKYPCQVFSLT</sequence>
<evidence type="ECO:0000256" key="2">
    <source>
        <dbReference type="SAM" id="Phobius"/>
    </source>
</evidence>
<dbReference type="PANTHER" id="PTHR41259:SF1">
    <property type="entry name" value="DOUBLE-STRAND BREAK REPAIR RAD50 ATPASE, PUTATIVE-RELATED"/>
    <property type="match status" value="1"/>
</dbReference>
<evidence type="ECO:0000259" key="3">
    <source>
        <dbReference type="Pfam" id="PF13476"/>
    </source>
</evidence>
<name>A0A4U7JI64_9FIRM</name>
<dbReference type="EMBL" id="CP061336">
    <property type="protein sequence ID" value="QNU67012.1"/>
    <property type="molecule type" value="Genomic_DNA"/>
</dbReference>
<dbReference type="RefSeq" id="WP_137697079.1">
    <property type="nucleotide sequence ID" value="NZ_CP061336.1"/>
</dbReference>
<dbReference type="InterPro" id="IPR038729">
    <property type="entry name" value="Rad50/SbcC_AAA"/>
</dbReference>
<keyword evidence="2" id="KW-0472">Membrane</keyword>
<dbReference type="Gene3D" id="3.40.50.300">
    <property type="entry name" value="P-loop containing nucleotide triphosphate hydrolases"/>
    <property type="match status" value="2"/>
</dbReference>
<dbReference type="Pfam" id="PF13476">
    <property type="entry name" value="AAA_23"/>
    <property type="match status" value="1"/>
</dbReference>
<dbReference type="AlphaFoldDB" id="A0A4U7JI64"/>
<dbReference type="PANTHER" id="PTHR41259">
    <property type="entry name" value="DOUBLE-STRAND BREAK REPAIR RAD50 ATPASE, PUTATIVE-RELATED"/>
    <property type="match status" value="1"/>
</dbReference>
<feature type="coiled-coil region" evidence="1">
    <location>
        <begin position="507"/>
        <end position="556"/>
    </location>
</feature>
<evidence type="ECO:0000313" key="5">
    <source>
        <dbReference type="Proteomes" id="UP000306409"/>
    </source>
</evidence>
<reference evidence="4 5" key="1">
    <citation type="submission" date="2020-09" db="EMBL/GenBank/DDBJ databases">
        <title>Characterization and genome sequencing of Ruminiclostridium sp. nov. MA18.</title>
        <authorList>
            <person name="Rettenmaier R."/>
            <person name="Kowollik M.-L."/>
            <person name="Liebl W."/>
            <person name="Zverlov V."/>
        </authorList>
    </citation>
    <scope>NUCLEOTIDE SEQUENCE [LARGE SCALE GENOMIC DNA]</scope>
    <source>
        <strain evidence="4 5">MA18</strain>
    </source>
</reference>
<feature type="transmembrane region" description="Helical" evidence="2">
    <location>
        <begin position="364"/>
        <end position="383"/>
    </location>
</feature>
<feature type="transmembrane region" description="Helical" evidence="2">
    <location>
        <begin position="335"/>
        <end position="358"/>
    </location>
</feature>
<dbReference type="SUPFAM" id="SSF52540">
    <property type="entry name" value="P-loop containing nucleoside triphosphate hydrolases"/>
    <property type="match status" value="1"/>
</dbReference>
<evidence type="ECO:0000256" key="1">
    <source>
        <dbReference type="SAM" id="Coils"/>
    </source>
</evidence>
<dbReference type="GO" id="GO:0006302">
    <property type="term" value="P:double-strand break repair"/>
    <property type="evidence" value="ECO:0007669"/>
    <property type="project" value="InterPro"/>
</dbReference>
<keyword evidence="1" id="KW-0175">Coiled coil</keyword>
<dbReference type="Proteomes" id="UP000306409">
    <property type="component" value="Chromosome"/>
</dbReference>
<feature type="coiled-coil region" evidence="1">
    <location>
        <begin position="387"/>
        <end position="475"/>
    </location>
</feature>
<dbReference type="KEGG" id="rher:EHE19_000165"/>
<keyword evidence="5" id="KW-1185">Reference proteome</keyword>
<feature type="coiled-coil region" evidence="1">
    <location>
        <begin position="198"/>
        <end position="269"/>
    </location>
</feature>
<protein>
    <submittedName>
        <fullName evidence="4">AAA family ATPase</fullName>
    </submittedName>
</protein>
<dbReference type="InterPro" id="IPR027417">
    <property type="entry name" value="P-loop_NTPase"/>
</dbReference>
<keyword evidence="2" id="KW-0812">Transmembrane</keyword>
<gene>
    <name evidence="4" type="ORF">EHE19_000165</name>
</gene>
<organism evidence="4 5">
    <name type="scientific">Ruminiclostridium herbifermentans</name>
    <dbReference type="NCBI Taxonomy" id="2488810"/>
    <lineage>
        <taxon>Bacteria</taxon>
        <taxon>Bacillati</taxon>
        <taxon>Bacillota</taxon>
        <taxon>Clostridia</taxon>
        <taxon>Eubacteriales</taxon>
        <taxon>Oscillospiraceae</taxon>
        <taxon>Ruminiclostridium</taxon>
    </lineage>
</organism>
<proteinExistence type="predicted"/>